<dbReference type="AlphaFoldDB" id="A0A2N4UA02"/>
<dbReference type="Proteomes" id="UP000234190">
    <property type="component" value="Unassembled WGS sequence"/>
</dbReference>
<proteinExistence type="predicted"/>
<name>A0A2N4UA02_9BURK</name>
<protein>
    <submittedName>
        <fullName evidence="1">DUF3606 domain-containing protein</fullName>
    </submittedName>
</protein>
<accession>A0A2N4UA02</accession>
<reference evidence="1 2" key="1">
    <citation type="submission" date="2017-10" db="EMBL/GenBank/DDBJ databases">
        <title>Two draft genome sequences of Pusillimonas sp. strains isolated from a nitrate- and radionuclide-contaminated groundwater in Russia.</title>
        <authorList>
            <person name="Grouzdev D.S."/>
            <person name="Tourova T.P."/>
            <person name="Goeva M.A."/>
            <person name="Babich T.L."/>
            <person name="Sokolova D.S."/>
            <person name="Abdullin R."/>
            <person name="Poltaraus A.B."/>
            <person name="Toshchakov S.V."/>
            <person name="Nazina T.N."/>
        </authorList>
    </citation>
    <scope>NUCLEOTIDE SEQUENCE [LARGE SCALE GENOMIC DNA]</scope>
    <source>
        <strain evidence="1 2">JR1/69-3-13</strain>
    </source>
</reference>
<dbReference type="OrthoDB" id="7030114at2"/>
<keyword evidence="2" id="KW-1185">Reference proteome</keyword>
<evidence type="ECO:0000313" key="2">
    <source>
        <dbReference type="Proteomes" id="UP000234190"/>
    </source>
</evidence>
<evidence type="ECO:0000313" key="1">
    <source>
        <dbReference type="EMBL" id="PLC51854.1"/>
    </source>
</evidence>
<sequence>MIDNPENNVPRDPSRIDINQERELRYWCDQFQCKPDELRVAVDSVGTSVQDVKIYLGKDRRPV</sequence>
<dbReference type="RefSeq" id="WP_102072341.1">
    <property type="nucleotide sequence ID" value="NZ_PDNW01000001.1"/>
</dbReference>
<dbReference type="InterPro" id="IPR022037">
    <property type="entry name" value="DUF3606"/>
</dbReference>
<gene>
    <name evidence="1" type="ORF">CR159_02235</name>
</gene>
<dbReference type="EMBL" id="PDNW01000001">
    <property type="protein sequence ID" value="PLC51854.1"/>
    <property type="molecule type" value="Genomic_DNA"/>
</dbReference>
<comment type="caution">
    <text evidence="1">The sequence shown here is derived from an EMBL/GenBank/DDBJ whole genome shotgun (WGS) entry which is preliminary data.</text>
</comment>
<organism evidence="1 2">
    <name type="scientific">Pollutimonas subterranea</name>
    <dbReference type="NCBI Taxonomy" id="2045210"/>
    <lineage>
        <taxon>Bacteria</taxon>
        <taxon>Pseudomonadati</taxon>
        <taxon>Pseudomonadota</taxon>
        <taxon>Betaproteobacteria</taxon>
        <taxon>Burkholderiales</taxon>
        <taxon>Alcaligenaceae</taxon>
        <taxon>Pollutimonas</taxon>
    </lineage>
</organism>
<dbReference type="Pfam" id="PF12244">
    <property type="entry name" value="DUF3606"/>
    <property type="match status" value="1"/>
</dbReference>